<dbReference type="PANTHER" id="PTHR38105:SF5">
    <property type="entry name" value="OUTER MEMBRANE PROTEIN"/>
    <property type="match status" value="1"/>
</dbReference>
<sequence>MKSLFKLSAFATLLISVSSNAVTLDYRHEYKPESGTNADRIKIGHTTQDGYFASVEGRVSEKTETDSEGFKNGIEKYSGSGSEFEFGKNFTINEKLTLAPAINLDVGDSYIAYRAQIKAIYQINDNWLTTLRWRPGIEVNENQSVKNKNYNQFNWEFGYANDQFSIIGDLEYRLTNYDDYEGDHNYWLYNVVASYNIDKHWKPYTEIGYVPRYNEDHEKDEMEVRYRMGIKYTF</sequence>
<dbReference type="Gene3D" id="2.40.160.40">
    <property type="entry name" value="monomeric porin ompg"/>
    <property type="match status" value="1"/>
</dbReference>
<gene>
    <name evidence="3" type="ORF">M975_1071</name>
</gene>
<dbReference type="PATRIC" id="fig|1354251.4.peg.1098"/>
<dbReference type="InterPro" id="IPR053713">
    <property type="entry name" value="Bact_OM_Channel_sf"/>
</dbReference>
<organism evidence="3 4">
    <name type="scientific">Buttiauxella brennerae ATCC 51605</name>
    <dbReference type="NCBI Taxonomy" id="1354251"/>
    <lineage>
        <taxon>Bacteria</taxon>
        <taxon>Pseudomonadati</taxon>
        <taxon>Pseudomonadota</taxon>
        <taxon>Gammaproteobacteria</taxon>
        <taxon>Enterobacterales</taxon>
        <taxon>Enterobacteriaceae</taxon>
        <taxon>Buttiauxella</taxon>
    </lineage>
</organism>
<keyword evidence="4" id="KW-1185">Reference proteome</keyword>
<reference evidence="3 4" key="1">
    <citation type="submission" date="2016-04" db="EMBL/GenBank/DDBJ databases">
        <title>ATOL: Assembling a taxonomically balanced genome-scale reconstruction of the evolutionary history of the Enterobacteriaceae.</title>
        <authorList>
            <person name="Plunkett G.III."/>
            <person name="Neeno-Eckwall E.C."/>
            <person name="Glasner J.D."/>
            <person name="Perna N.T."/>
        </authorList>
    </citation>
    <scope>NUCLEOTIDE SEQUENCE [LARGE SCALE GENOMIC DNA]</scope>
    <source>
        <strain evidence="3 4">ATCC 51605</strain>
    </source>
</reference>
<evidence type="ECO:0000313" key="4">
    <source>
        <dbReference type="Proteomes" id="UP000078410"/>
    </source>
</evidence>
<evidence type="ECO:0000256" key="1">
    <source>
        <dbReference type="ARBA" id="ARBA00022729"/>
    </source>
</evidence>
<dbReference type="EMBL" id="LXER01000011">
    <property type="protein sequence ID" value="OAT32635.1"/>
    <property type="molecule type" value="Genomic_DNA"/>
</dbReference>
<name>A0A1B7IS55_9ENTR</name>
<feature type="signal peptide" evidence="2">
    <location>
        <begin position="1"/>
        <end position="21"/>
    </location>
</feature>
<protein>
    <submittedName>
        <fullName evidence="3">Oligogalacturonate-specific porin protein</fullName>
    </submittedName>
</protein>
<dbReference type="Proteomes" id="UP000078410">
    <property type="component" value="Unassembled WGS sequence"/>
</dbReference>
<dbReference type="Pfam" id="PF06178">
    <property type="entry name" value="KdgM"/>
    <property type="match status" value="1"/>
</dbReference>
<dbReference type="OrthoDB" id="5817226at2"/>
<dbReference type="GO" id="GO:0015772">
    <property type="term" value="P:oligosaccharide transport"/>
    <property type="evidence" value="ECO:0007669"/>
    <property type="project" value="TreeGrafter"/>
</dbReference>
<dbReference type="InterPro" id="IPR009331">
    <property type="entry name" value="Oligogalacturonate-sp_porin"/>
</dbReference>
<evidence type="ECO:0000313" key="3">
    <source>
        <dbReference type="EMBL" id="OAT32635.1"/>
    </source>
</evidence>
<comment type="caution">
    <text evidence="3">The sequence shown here is derived from an EMBL/GenBank/DDBJ whole genome shotgun (WGS) entry which is preliminary data.</text>
</comment>
<proteinExistence type="predicted"/>
<accession>A0A1B7IS55</accession>
<dbReference type="AlphaFoldDB" id="A0A1B7IS55"/>
<dbReference type="SUPFAM" id="SSF56935">
    <property type="entry name" value="Porins"/>
    <property type="match status" value="1"/>
</dbReference>
<dbReference type="RefSeq" id="WP_064557844.1">
    <property type="nucleotide sequence ID" value="NZ_LXER01000011.1"/>
</dbReference>
<dbReference type="GO" id="GO:0015288">
    <property type="term" value="F:porin activity"/>
    <property type="evidence" value="ECO:0007669"/>
    <property type="project" value="TreeGrafter"/>
</dbReference>
<keyword evidence="1 2" id="KW-0732">Signal</keyword>
<evidence type="ECO:0000256" key="2">
    <source>
        <dbReference type="SAM" id="SignalP"/>
    </source>
</evidence>
<dbReference type="GO" id="GO:0009279">
    <property type="term" value="C:cell outer membrane"/>
    <property type="evidence" value="ECO:0007669"/>
    <property type="project" value="TreeGrafter"/>
</dbReference>
<dbReference type="PANTHER" id="PTHR38105">
    <property type="entry name" value="OUTER MEMBRANE PROTEIN-RELATED-RELATED"/>
    <property type="match status" value="1"/>
</dbReference>
<feature type="chain" id="PRO_5008594395" evidence="2">
    <location>
        <begin position="22"/>
        <end position="234"/>
    </location>
</feature>